<sequence>MAMSIESKKEPVHYQLSRDLSDENISLLNFKLSNETWYDTLNESDPNEAAVNFMDTLIFYYDSICPKKKKKIKISKTRNRTPDTETRLLKEQLDLAYEIYKSGPENHSLLSKINDLRKKYHEKLRESHIIRNSNMIKSSDNISQSTWKIINSNKIGKTSTKEQIKLNVNGEIVSSSNMVANELNNYYVNLPKGNSSDLKEITLYSEKIAATMFLDPVTPQELLEIINTLKNKTSSGLDEISNVLLKKVGPNIVIPLCYMINLSFENGIFPDCLKNSKVVPLYKKGDKTIPIGVFIK</sequence>
<dbReference type="GO" id="GO:0003964">
    <property type="term" value="F:RNA-directed DNA polymerase activity"/>
    <property type="evidence" value="ECO:0007669"/>
    <property type="project" value="UniProtKB-KW"/>
</dbReference>
<reference evidence="1" key="2">
    <citation type="journal article" date="2023" name="BMC Genomics">
        <title>Pest status, molecular evolution, and epigenetic factors derived from the genome assembly of Frankliniella fusca, a thysanopteran phytovirus vector.</title>
        <authorList>
            <person name="Catto M.A."/>
            <person name="Labadie P.E."/>
            <person name="Jacobson A.L."/>
            <person name="Kennedy G.G."/>
            <person name="Srinivasan R."/>
            <person name="Hunt B.G."/>
        </authorList>
    </citation>
    <scope>NUCLEOTIDE SEQUENCE</scope>
    <source>
        <strain evidence="1">PL_HMW_Pooled</strain>
    </source>
</reference>
<gene>
    <name evidence="1" type="ORF">KUF71_002538</name>
</gene>
<keyword evidence="2" id="KW-1185">Reference proteome</keyword>
<keyword evidence="1" id="KW-0808">Transferase</keyword>
<dbReference type="EMBL" id="JAHWGI010001169">
    <property type="protein sequence ID" value="KAK3924267.1"/>
    <property type="molecule type" value="Genomic_DNA"/>
</dbReference>
<keyword evidence="1" id="KW-0695">RNA-directed DNA polymerase</keyword>
<evidence type="ECO:0000313" key="2">
    <source>
        <dbReference type="Proteomes" id="UP001219518"/>
    </source>
</evidence>
<comment type="caution">
    <text evidence="1">The sequence shown here is derived from an EMBL/GenBank/DDBJ whole genome shotgun (WGS) entry which is preliminary data.</text>
</comment>
<reference evidence="1" key="1">
    <citation type="submission" date="2021-07" db="EMBL/GenBank/DDBJ databases">
        <authorList>
            <person name="Catto M.A."/>
            <person name="Jacobson A."/>
            <person name="Kennedy G."/>
            <person name="Labadie P."/>
            <person name="Hunt B.G."/>
            <person name="Srinivasan R."/>
        </authorList>
    </citation>
    <scope>NUCLEOTIDE SEQUENCE</scope>
    <source>
        <strain evidence="1">PL_HMW_Pooled</strain>
        <tissue evidence="1">Head</tissue>
    </source>
</reference>
<evidence type="ECO:0000313" key="1">
    <source>
        <dbReference type="EMBL" id="KAK3924267.1"/>
    </source>
</evidence>
<dbReference type="Proteomes" id="UP001219518">
    <property type="component" value="Unassembled WGS sequence"/>
</dbReference>
<dbReference type="PANTHER" id="PTHR47510:SF3">
    <property type="entry name" value="ENDO_EXONUCLEASE_PHOSPHATASE DOMAIN-CONTAINING PROTEIN"/>
    <property type="match status" value="1"/>
</dbReference>
<accession>A0AAE1HN12</accession>
<proteinExistence type="predicted"/>
<protein>
    <submittedName>
        <fullName evidence="1">RNA-directed DNA polymerase from transposon BS</fullName>
    </submittedName>
</protein>
<dbReference type="PANTHER" id="PTHR47510">
    <property type="entry name" value="REVERSE TRANSCRIPTASE DOMAIN-CONTAINING PROTEIN"/>
    <property type="match status" value="1"/>
</dbReference>
<keyword evidence="1" id="KW-0548">Nucleotidyltransferase</keyword>
<name>A0AAE1HN12_9NEOP</name>
<organism evidence="1 2">
    <name type="scientific">Frankliniella fusca</name>
    <dbReference type="NCBI Taxonomy" id="407009"/>
    <lineage>
        <taxon>Eukaryota</taxon>
        <taxon>Metazoa</taxon>
        <taxon>Ecdysozoa</taxon>
        <taxon>Arthropoda</taxon>
        <taxon>Hexapoda</taxon>
        <taxon>Insecta</taxon>
        <taxon>Pterygota</taxon>
        <taxon>Neoptera</taxon>
        <taxon>Paraneoptera</taxon>
        <taxon>Thysanoptera</taxon>
        <taxon>Terebrantia</taxon>
        <taxon>Thripoidea</taxon>
        <taxon>Thripidae</taxon>
        <taxon>Frankliniella</taxon>
    </lineage>
</organism>
<dbReference type="AlphaFoldDB" id="A0AAE1HN12"/>